<proteinExistence type="predicted"/>
<feature type="region of interest" description="Disordered" evidence="1">
    <location>
        <begin position="54"/>
        <end position="81"/>
    </location>
</feature>
<evidence type="ECO:0000256" key="1">
    <source>
        <dbReference type="SAM" id="MobiDB-lite"/>
    </source>
</evidence>
<reference evidence="2 3" key="1">
    <citation type="submission" date="2019-03" db="EMBL/GenBank/DDBJ databases">
        <title>First draft genome of Liparis tanakae, snailfish: a comprehensive survey of snailfish specific genes.</title>
        <authorList>
            <person name="Kim W."/>
            <person name="Song I."/>
            <person name="Jeong J.-H."/>
            <person name="Kim D."/>
            <person name="Kim S."/>
            <person name="Ryu S."/>
            <person name="Song J.Y."/>
            <person name="Lee S.K."/>
        </authorList>
    </citation>
    <scope>NUCLEOTIDE SEQUENCE [LARGE SCALE GENOMIC DNA]</scope>
    <source>
        <tissue evidence="2">Muscle</tissue>
    </source>
</reference>
<comment type="caution">
    <text evidence="2">The sequence shown here is derived from an EMBL/GenBank/DDBJ whole genome shotgun (WGS) entry which is preliminary data.</text>
</comment>
<evidence type="ECO:0000313" key="3">
    <source>
        <dbReference type="Proteomes" id="UP000314294"/>
    </source>
</evidence>
<keyword evidence="3" id="KW-1185">Reference proteome</keyword>
<gene>
    <name evidence="2" type="ORF">EYF80_017929</name>
</gene>
<dbReference type="EMBL" id="SRLO01000144">
    <property type="protein sequence ID" value="TNN71922.1"/>
    <property type="molecule type" value="Genomic_DNA"/>
</dbReference>
<sequence>MQPCLRSSVLQCLQGVHALYHLIHTRRYSSGRGHTCVRRNPILIKHNGVMGWRPLQQPNTGPLEQSAGPKLFSQAPQTCHD</sequence>
<evidence type="ECO:0000313" key="2">
    <source>
        <dbReference type="EMBL" id="TNN71922.1"/>
    </source>
</evidence>
<accession>A0A4Z2I3S7</accession>
<dbReference type="Proteomes" id="UP000314294">
    <property type="component" value="Unassembled WGS sequence"/>
</dbReference>
<name>A0A4Z2I3S7_9TELE</name>
<protein>
    <submittedName>
        <fullName evidence="2">Uncharacterized protein</fullName>
    </submittedName>
</protein>
<dbReference type="AlphaFoldDB" id="A0A4Z2I3S7"/>
<organism evidence="2 3">
    <name type="scientific">Liparis tanakae</name>
    <name type="common">Tanaka's snailfish</name>
    <dbReference type="NCBI Taxonomy" id="230148"/>
    <lineage>
        <taxon>Eukaryota</taxon>
        <taxon>Metazoa</taxon>
        <taxon>Chordata</taxon>
        <taxon>Craniata</taxon>
        <taxon>Vertebrata</taxon>
        <taxon>Euteleostomi</taxon>
        <taxon>Actinopterygii</taxon>
        <taxon>Neopterygii</taxon>
        <taxon>Teleostei</taxon>
        <taxon>Neoteleostei</taxon>
        <taxon>Acanthomorphata</taxon>
        <taxon>Eupercaria</taxon>
        <taxon>Perciformes</taxon>
        <taxon>Cottioidei</taxon>
        <taxon>Cottales</taxon>
        <taxon>Liparidae</taxon>
        <taxon>Liparis</taxon>
    </lineage>
</organism>